<name>A0A6M1U265_9RHOB</name>
<dbReference type="InterPro" id="IPR006158">
    <property type="entry name" value="Cobalamin-bd"/>
</dbReference>
<dbReference type="GO" id="GO:0031419">
    <property type="term" value="F:cobalamin binding"/>
    <property type="evidence" value="ECO:0007669"/>
    <property type="project" value="InterPro"/>
</dbReference>
<proteinExistence type="predicted"/>
<organism evidence="2 3">
    <name type="scientific">Paragemmobacter kunshanensis</name>
    <dbReference type="NCBI Taxonomy" id="2583234"/>
    <lineage>
        <taxon>Bacteria</taxon>
        <taxon>Pseudomonadati</taxon>
        <taxon>Pseudomonadota</taxon>
        <taxon>Alphaproteobacteria</taxon>
        <taxon>Rhodobacterales</taxon>
        <taxon>Paracoccaceae</taxon>
        <taxon>Paragemmobacter</taxon>
    </lineage>
</organism>
<dbReference type="PROSITE" id="PS51332">
    <property type="entry name" value="B12_BINDING"/>
    <property type="match status" value="1"/>
</dbReference>
<dbReference type="Gene3D" id="3.40.50.280">
    <property type="entry name" value="Cobalamin-binding domain"/>
    <property type="match status" value="1"/>
</dbReference>
<reference evidence="2 3" key="1">
    <citation type="submission" date="2020-02" db="EMBL/GenBank/DDBJ databases">
        <title>Rhodobacter translucens sp. nov., a novel bacterium isolated from activated sludge.</title>
        <authorList>
            <person name="Liu J."/>
        </authorList>
    </citation>
    <scope>NUCLEOTIDE SEQUENCE [LARGE SCALE GENOMIC DNA]</scope>
    <source>
        <strain evidence="2 3">HX-7-19</strain>
    </source>
</reference>
<comment type="caution">
    <text evidence="2">The sequence shown here is derived from an EMBL/GenBank/DDBJ whole genome shotgun (WGS) entry which is preliminary data.</text>
</comment>
<dbReference type="Pfam" id="PF02310">
    <property type="entry name" value="B12-binding"/>
    <property type="match status" value="1"/>
</dbReference>
<dbReference type="GO" id="GO:0046872">
    <property type="term" value="F:metal ion binding"/>
    <property type="evidence" value="ECO:0007669"/>
    <property type="project" value="InterPro"/>
</dbReference>
<dbReference type="AlphaFoldDB" id="A0A6M1U265"/>
<gene>
    <name evidence="2" type="ORF">G5V65_11915</name>
</gene>
<protein>
    <submittedName>
        <fullName evidence="2">Cobalamin B12-binding domain-containing protein</fullName>
    </submittedName>
</protein>
<sequence length="241" mass="25679">MRSRCDREARDLLGGLFESGLGSFVESVPGEAQVEALVEVLCRLEPGMQQDLSGISGLGRDGEDLGQIVAAAAAIAQRRWQRGELDFDGGVALFVGLERLLRFEGRKDRFGGGRVLLLVPEGEEHLLGPRLVRRELVAAGCDVTLEIGATPERWLGHVATEVFDVVGLSFGHDELLAEARDWIDGIRAASCHAGVSIMVGGAALTAAQEAYRFLGADLVTCDLAVATSFLKGGRVRPGKAN</sequence>
<dbReference type="RefSeq" id="WP_165050321.1">
    <property type="nucleotide sequence ID" value="NZ_JAALFE010000010.1"/>
</dbReference>
<keyword evidence="3" id="KW-1185">Reference proteome</keyword>
<dbReference type="Proteomes" id="UP000474758">
    <property type="component" value="Unassembled WGS sequence"/>
</dbReference>
<accession>A0A6M1U265</accession>
<evidence type="ECO:0000259" key="1">
    <source>
        <dbReference type="PROSITE" id="PS51332"/>
    </source>
</evidence>
<evidence type="ECO:0000313" key="3">
    <source>
        <dbReference type="Proteomes" id="UP000474758"/>
    </source>
</evidence>
<feature type="domain" description="B12-binding" evidence="1">
    <location>
        <begin position="112"/>
        <end position="240"/>
    </location>
</feature>
<dbReference type="SUPFAM" id="SSF52242">
    <property type="entry name" value="Cobalamin (vitamin B12)-binding domain"/>
    <property type="match status" value="1"/>
</dbReference>
<evidence type="ECO:0000313" key="2">
    <source>
        <dbReference type="EMBL" id="NGQ91604.1"/>
    </source>
</evidence>
<dbReference type="CDD" id="cd02065">
    <property type="entry name" value="B12-binding_like"/>
    <property type="match status" value="1"/>
</dbReference>
<dbReference type="InterPro" id="IPR036724">
    <property type="entry name" value="Cobalamin-bd_sf"/>
</dbReference>
<dbReference type="EMBL" id="JAALFE010000010">
    <property type="protein sequence ID" value="NGQ91604.1"/>
    <property type="molecule type" value="Genomic_DNA"/>
</dbReference>